<comment type="caution">
    <text evidence="1">The sequence shown here is derived from an EMBL/GenBank/DDBJ whole genome shotgun (WGS) entry which is preliminary data.</text>
</comment>
<dbReference type="EMBL" id="CADEPI010000003">
    <property type="protein sequence ID" value="CAB3360276.1"/>
    <property type="molecule type" value="Genomic_DNA"/>
</dbReference>
<evidence type="ECO:0000313" key="1">
    <source>
        <dbReference type="EMBL" id="CAB3360276.1"/>
    </source>
</evidence>
<protein>
    <submittedName>
        <fullName evidence="1">Uncharacterized protein</fullName>
    </submittedName>
</protein>
<evidence type="ECO:0000313" key="2">
    <source>
        <dbReference type="Proteomes" id="UP000494165"/>
    </source>
</evidence>
<keyword evidence="2" id="KW-1185">Reference proteome</keyword>
<proteinExistence type="predicted"/>
<reference evidence="1 2" key="1">
    <citation type="submission" date="2020-04" db="EMBL/GenBank/DDBJ databases">
        <authorList>
            <person name="Alioto T."/>
            <person name="Alioto T."/>
            <person name="Gomez Garrido J."/>
        </authorList>
    </citation>
    <scope>NUCLEOTIDE SEQUENCE [LARGE SCALE GENOMIC DNA]</scope>
</reference>
<sequence>MENVTNSKGEILNPDTFGEWKRVNSLTYLFGNEVLPWERDFFKDWQCNTKFWTSGIVSECNGTKLSSLVWCSSYNFYFDENIWHLNETQSNVIEICCYARCIGQRYRKILDKSLDTQNLYRFVEDQLSNSDTDLQVLYKTLTACSYQSKKWMAKTKN</sequence>
<gene>
    <name evidence="1" type="ORF">CLODIP_2_CD08935</name>
</gene>
<dbReference type="Proteomes" id="UP000494165">
    <property type="component" value="Unassembled WGS sequence"/>
</dbReference>
<dbReference type="AlphaFoldDB" id="A0A8S1BV65"/>
<accession>A0A8S1BV65</accession>
<organism evidence="1 2">
    <name type="scientific">Cloeon dipterum</name>
    <dbReference type="NCBI Taxonomy" id="197152"/>
    <lineage>
        <taxon>Eukaryota</taxon>
        <taxon>Metazoa</taxon>
        <taxon>Ecdysozoa</taxon>
        <taxon>Arthropoda</taxon>
        <taxon>Hexapoda</taxon>
        <taxon>Insecta</taxon>
        <taxon>Pterygota</taxon>
        <taxon>Palaeoptera</taxon>
        <taxon>Ephemeroptera</taxon>
        <taxon>Pisciforma</taxon>
        <taxon>Baetidae</taxon>
        <taxon>Cloeon</taxon>
    </lineage>
</organism>
<name>A0A8S1BV65_9INSE</name>